<evidence type="ECO:0000256" key="1">
    <source>
        <dbReference type="ARBA" id="ARBA00003474"/>
    </source>
</evidence>
<dbReference type="Proteomes" id="UP000054481">
    <property type="component" value="Unassembled WGS sequence"/>
</dbReference>
<dbReference type="InterPro" id="IPR036671">
    <property type="entry name" value="DPH_MB_sf"/>
</dbReference>
<dbReference type="Gene3D" id="1.10.287.110">
    <property type="entry name" value="DnaJ domain"/>
    <property type="match status" value="1"/>
</dbReference>
<dbReference type="CDD" id="cd06257">
    <property type="entry name" value="DnaJ"/>
    <property type="match status" value="1"/>
</dbReference>
<evidence type="ECO:0000256" key="11">
    <source>
        <dbReference type="ARBA" id="ARBA00023242"/>
    </source>
</evidence>
<dbReference type="GO" id="GO:0017183">
    <property type="term" value="P:protein histidyl modification to diphthamide"/>
    <property type="evidence" value="ECO:0007669"/>
    <property type="project" value="UniProtKB-UniPathway"/>
</dbReference>
<evidence type="ECO:0000313" key="15">
    <source>
        <dbReference type="Proteomes" id="UP000054481"/>
    </source>
</evidence>
<evidence type="ECO:0000256" key="9">
    <source>
        <dbReference type="ARBA" id="ARBA00022833"/>
    </source>
</evidence>
<reference evidence="14 15" key="1">
    <citation type="journal article" date="2014" name="Genome Biol. Evol.">
        <title>Comparative genomics and transcriptomics analyses reveal divergent lifestyle features of nematode endoparasitic fungus Hirsutella minnesotensis.</title>
        <authorList>
            <person name="Lai Y."/>
            <person name="Liu K."/>
            <person name="Zhang X."/>
            <person name="Zhang X."/>
            <person name="Li K."/>
            <person name="Wang N."/>
            <person name="Shu C."/>
            <person name="Wu Y."/>
            <person name="Wang C."/>
            <person name="Bushley K.E."/>
            <person name="Xiang M."/>
            <person name="Liu X."/>
        </authorList>
    </citation>
    <scope>NUCLEOTIDE SEQUENCE [LARGE SCALE GENOMIC DNA]</scope>
    <source>
        <strain evidence="14 15">3608</strain>
    </source>
</reference>
<dbReference type="InterPro" id="IPR001623">
    <property type="entry name" value="DnaJ_domain"/>
</dbReference>
<evidence type="ECO:0000256" key="3">
    <source>
        <dbReference type="ARBA" id="ARBA00004496"/>
    </source>
</evidence>
<comment type="pathway">
    <text evidence="4">Protein modification; peptidyl-diphthamide biosynthesis.</text>
</comment>
<name>A0A0F7ZIC3_9HYPO</name>
<keyword evidence="11" id="KW-0539">Nucleus</keyword>
<dbReference type="PROSITE" id="PS51074">
    <property type="entry name" value="DPH_MB"/>
    <property type="match status" value="1"/>
</dbReference>
<keyword evidence="7" id="KW-0963">Cytoplasm</keyword>
<dbReference type="Gene3D" id="3.10.660.10">
    <property type="entry name" value="DPH Zinc finger"/>
    <property type="match status" value="1"/>
</dbReference>
<dbReference type="PANTHER" id="PTHR21454:SF46">
    <property type="entry name" value="DIPHTHAMIDE BIOSYNTHESIS PROTEIN 4"/>
    <property type="match status" value="1"/>
</dbReference>
<dbReference type="GO" id="GO:0005737">
    <property type="term" value="C:cytoplasm"/>
    <property type="evidence" value="ECO:0007669"/>
    <property type="project" value="UniProtKB-SubCell"/>
</dbReference>
<dbReference type="InterPro" id="IPR036869">
    <property type="entry name" value="J_dom_sf"/>
</dbReference>
<proteinExistence type="inferred from homology"/>
<feature type="domain" description="J" evidence="12">
    <location>
        <begin position="59"/>
        <end position="142"/>
    </location>
</feature>
<dbReference type="AlphaFoldDB" id="A0A0F7ZIC3"/>
<organism evidence="14 15">
    <name type="scientific">Hirsutella minnesotensis 3608</name>
    <dbReference type="NCBI Taxonomy" id="1043627"/>
    <lineage>
        <taxon>Eukaryota</taxon>
        <taxon>Fungi</taxon>
        <taxon>Dikarya</taxon>
        <taxon>Ascomycota</taxon>
        <taxon>Pezizomycotina</taxon>
        <taxon>Sordariomycetes</taxon>
        <taxon>Hypocreomycetidae</taxon>
        <taxon>Hypocreales</taxon>
        <taxon>Ophiocordycipitaceae</taxon>
        <taxon>Hirsutella</taxon>
    </lineage>
</organism>
<evidence type="ECO:0000313" key="14">
    <source>
        <dbReference type="EMBL" id="KJZ73601.1"/>
    </source>
</evidence>
<keyword evidence="15" id="KW-1185">Reference proteome</keyword>
<dbReference type="InterPro" id="IPR007872">
    <property type="entry name" value="DPH_MB_dom"/>
</dbReference>
<protein>
    <recommendedName>
        <fullName evidence="6">Diphthamide biosynthesis protein 4</fullName>
    </recommendedName>
</protein>
<evidence type="ECO:0000256" key="5">
    <source>
        <dbReference type="ARBA" id="ARBA00006169"/>
    </source>
</evidence>
<evidence type="ECO:0000256" key="7">
    <source>
        <dbReference type="ARBA" id="ARBA00022490"/>
    </source>
</evidence>
<dbReference type="GO" id="GO:0046872">
    <property type="term" value="F:metal ion binding"/>
    <property type="evidence" value="ECO:0007669"/>
    <property type="project" value="UniProtKB-KW"/>
</dbReference>
<comment type="function">
    <text evidence="1">Required for the first step of diphthamide biosynthesis, the transfer of 3-amino-3-carboxypropyl from S-adenosyl-L-methionine to a histidine residue. Diphthamide is a post-translational modification of histidine which occurs in elongation factor 2.</text>
</comment>
<accession>A0A0F7ZIC3</accession>
<keyword evidence="8" id="KW-0479">Metal-binding</keyword>
<evidence type="ECO:0000259" key="13">
    <source>
        <dbReference type="PROSITE" id="PS51074"/>
    </source>
</evidence>
<keyword evidence="9" id="KW-0862">Zinc</keyword>
<dbReference type="GO" id="GO:0005634">
    <property type="term" value="C:nucleus"/>
    <property type="evidence" value="ECO:0007669"/>
    <property type="project" value="UniProtKB-SubCell"/>
</dbReference>
<dbReference type="EMBL" id="KQ030533">
    <property type="protein sequence ID" value="KJZ73601.1"/>
    <property type="molecule type" value="Genomic_DNA"/>
</dbReference>
<evidence type="ECO:0000256" key="10">
    <source>
        <dbReference type="ARBA" id="ARBA00023004"/>
    </source>
</evidence>
<gene>
    <name evidence="14" type="ORF">HIM_06934</name>
</gene>
<dbReference type="SUPFAM" id="SSF46565">
    <property type="entry name" value="Chaperone J-domain"/>
    <property type="match status" value="1"/>
</dbReference>
<dbReference type="Pfam" id="PF00226">
    <property type="entry name" value="DnaJ"/>
    <property type="match status" value="1"/>
</dbReference>
<sequence length="234" mass="26127">MTKYSQTRQLTEPRGPTFTHGLYHFTSWTLNFEYLAHHISHHYMAAALASEDRAPQPMTHYQVLALTPAMLDDAATKDPAALVKRAYHRALLRNHPDKVSPGGAPPTGPQHPLSLSFTVDQISSAFAVLSSPSRRAAYDVEIRLSRSARPGPGSLDFQTGVENVDLDDLVFDRDQDRWCRSCRCGNDRGYSFDENDLLDAGEEGLLMVGCQDCSLWLRVHYAVVEDEEEPHTTG</sequence>
<dbReference type="UniPathway" id="UPA00559"/>
<feature type="domain" description="DPH-type MB" evidence="13">
    <location>
        <begin position="160"/>
        <end position="222"/>
    </location>
</feature>
<evidence type="ECO:0000256" key="2">
    <source>
        <dbReference type="ARBA" id="ARBA00004123"/>
    </source>
</evidence>
<evidence type="ECO:0000259" key="12">
    <source>
        <dbReference type="PROSITE" id="PS50076"/>
    </source>
</evidence>
<dbReference type="Pfam" id="PF05207">
    <property type="entry name" value="Zn_ribbon_CSL"/>
    <property type="match status" value="1"/>
</dbReference>
<evidence type="ECO:0000256" key="8">
    <source>
        <dbReference type="ARBA" id="ARBA00022723"/>
    </source>
</evidence>
<evidence type="ECO:0000256" key="4">
    <source>
        <dbReference type="ARBA" id="ARBA00005156"/>
    </source>
</evidence>
<comment type="similarity">
    <text evidence="5">Belongs to the DPH4 family.</text>
</comment>
<keyword evidence="10" id="KW-0408">Iron</keyword>
<dbReference type="PROSITE" id="PS50076">
    <property type="entry name" value="DNAJ_2"/>
    <property type="match status" value="1"/>
</dbReference>
<comment type="subcellular location">
    <subcellularLocation>
        <location evidence="3">Cytoplasm</location>
    </subcellularLocation>
    <subcellularLocation>
        <location evidence="2">Nucleus</location>
    </subcellularLocation>
</comment>
<dbReference type="OrthoDB" id="18529at2759"/>
<dbReference type="SUPFAM" id="SSF144217">
    <property type="entry name" value="CSL zinc finger"/>
    <property type="match status" value="1"/>
</dbReference>
<evidence type="ECO:0000256" key="6">
    <source>
        <dbReference type="ARBA" id="ARBA00021797"/>
    </source>
</evidence>
<dbReference type="PANTHER" id="PTHR21454">
    <property type="entry name" value="DPH3 HOMOLOG-RELATED"/>
    <property type="match status" value="1"/>
</dbReference>
<dbReference type="InterPro" id="IPR044248">
    <property type="entry name" value="DPH3/4-like"/>
</dbReference>